<name>A0A0F9UF25_9ZZZZ</name>
<sequence length="72" mass="7645">MGGVKRATFACPYCGHVNVAAASSLNEGDKLARCDAEESGCDRQFVVRWNIAASARGVGITDELPKVMKEEG</sequence>
<dbReference type="AlphaFoldDB" id="A0A0F9UF25"/>
<organism evidence="1">
    <name type="scientific">marine sediment metagenome</name>
    <dbReference type="NCBI Taxonomy" id="412755"/>
    <lineage>
        <taxon>unclassified sequences</taxon>
        <taxon>metagenomes</taxon>
        <taxon>ecological metagenomes</taxon>
    </lineage>
</organism>
<comment type="caution">
    <text evidence="1">The sequence shown here is derived from an EMBL/GenBank/DDBJ whole genome shotgun (WGS) entry which is preliminary data.</text>
</comment>
<dbReference type="EMBL" id="LAZR01000153">
    <property type="protein sequence ID" value="KKN85977.1"/>
    <property type="molecule type" value="Genomic_DNA"/>
</dbReference>
<evidence type="ECO:0000313" key="1">
    <source>
        <dbReference type="EMBL" id="KKN85977.1"/>
    </source>
</evidence>
<proteinExistence type="predicted"/>
<reference evidence="1" key="1">
    <citation type="journal article" date="2015" name="Nature">
        <title>Complex archaea that bridge the gap between prokaryotes and eukaryotes.</title>
        <authorList>
            <person name="Spang A."/>
            <person name="Saw J.H."/>
            <person name="Jorgensen S.L."/>
            <person name="Zaremba-Niedzwiedzka K."/>
            <person name="Martijn J."/>
            <person name="Lind A.E."/>
            <person name="van Eijk R."/>
            <person name="Schleper C."/>
            <person name="Guy L."/>
            <person name="Ettema T.J."/>
        </authorList>
    </citation>
    <scope>NUCLEOTIDE SEQUENCE</scope>
</reference>
<protein>
    <submittedName>
        <fullName evidence="1">Uncharacterized protein</fullName>
    </submittedName>
</protein>
<gene>
    <name evidence="1" type="ORF">LCGC14_0273890</name>
</gene>
<accession>A0A0F9UF25</accession>